<protein>
    <submittedName>
        <fullName evidence="1">Uncharacterized protein</fullName>
    </submittedName>
</protein>
<accession>A0A2X2CIM9</accession>
<dbReference type="AlphaFoldDB" id="A0A2X2CIM9"/>
<proteinExistence type="predicted"/>
<sequence length="73" mass="7972">MLCFEDLKPEARAEVERLMTAKGQSLDEAIEEIVTSGIAMGGLTFAGRPKAKVTQILGPPKEVGQRRDKKDTN</sequence>
<dbReference type="Proteomes" id="UP000250443">
    <property type="component" value="Unassembled WGS sequence"/>
</dbReference>
<reference evidence="1 2" key="1">
    <citation type="submission" date="2018-06" db="EMBL/GenBank/DDBJ databases">
        <authorList>
            <consortium name="Pathogen Informatics"/>
            <person name="Doyle S."/>
        </authorList>
    </citation>
    <scope>NUCLEOTIDE SEQUENCE [LARGE SCALE GENOMIC DNA]</scope>
    <source>
        <strain evidence="1 2">NCTC11842</strain>
    </source>
</reference>
<dbReference type="RefSeq" id="WP_010794617.1">
    <property type="nucleotide sequence ID" value="NZ_CP069270.1"/>
</dbReference>
<gene>
    <name evidence="1" type="ORF">NCTC11842_02392</name>
</gene>
<organism evidence="1 2">
    <name type="scientific">Pseudomonas luteola</name>
    <dbReference type="NCBI Taxonomy" id="47886"/>
    <lineage>
        <taxon>Bacteria</taxon>
        <taxon>Pseudomonadati</taxon>
        <taxon>Pseudomonadota</taxon>
        <taxon>Gammaproteobacteria</taxon>
        <taxon>Pseudomonadales</taxon>
        <taxon>Pseudomonadaceae</taxon>
        <taxon>Pseudomonas</taxon>
    </lineage>
</organism>
<evidence type="ECO:0000313" key="2">
    <source>
        <dbReference type="Proteomes" id="UP000250443"/>
    </source>
</evidence>
<dbReference type="EMBL" id="UAUF01000012">
    <property type="protein sequence ID" value="SPZ07578.1"/>
    <property type="molecule type" value="Genomic_DNA"/>
</dbReference>
<evidence type="ECO:0000313" key="1">
    <source>
        <dbReference type="EMBL" id="SPZ07578.1"/>
    </source>
</evidence>
<name>A0A2X2CIM9_PSELU</name>